<name>A0A3B0XR37_9ZZZZ</name>
<dbReference type="PANTHER" id="PTHR30616">
    <property type="entry name" value="UNCHARACTERIZED PROTEIN YFIH"/>
    <property type="match status" value="1"/>
</dbReference>
<dbReference type="InterPro" id="IPR038371">
    <property type="entry name" value="Cu_polyphenol_OxRdtase_sf"/>
</dbReference>
<gene>
    <name evidence="10" type="ORF">MNBD_GAMMA09-3026</name>
</gene>
<dbReference type="NCBIfam" id="TIGR00726">
    <property type="entry name" value="peptidoglycan editing factor PgeF"/>
    <property type="match status" value="1"/>
</dbReference>
<comment type="catalytic activity">
    <reaction evidence="9">
        <text>S-methyl-5'-thioadenosine + phosphate = 5-(methylsulfanyl)-alpha-D-ribose 1-phosphate + adenine</text>
        <dbReference type="Rhea" id="RHEA:11852"/>
        <dbReference type="ChEBI" id="CHEBI:16708"/>
        <dbReference type="ChEBI" id="CHEBI:17509"/>
        <dbReference type="ChEBI" id="CHEBI:43474"/>
        <dbReference type="ChEBI" id="CHEBI:58533"/>
        <dbReference type="EC" id="2.4.2.28"/>
    </reaction>
    <physiologicalReaction direction="left-to-right" evidence="9">
        <dbReference type="Rhea" id="RHEA:11853"/>
    </physiologicalReaction>
</comment>
<dbReference type="EMBL" id="UOFI01000093">
    <property type="protein sequence ID" value="VAW67160.1"/>
    <property type="molecule type" value="Genomic_DNA"/>
</dbReference>
<evidence type="ECO:0000256" key="1">
    <source>
        <dbReference type="ARBA" id="ARBA00000553"/>
    </source>
</evidence>
<dbReference type="Pfam" id="PF02578">
    <property type="entry name" value="Cu-oxidase_4"/>
    <property type="match status" value="1"/>
</dbReference>
<evidence type="ECO:0000313" key="10">
    <source>
        <dbReference type="EMBL" id="VAW67160.1"/>
    </source>
</evidence>
<keyword evidence="5" id="KW-0378">Hydrolase</keyword>
<dbReference type="PANTHER" id="PTHR30616:SF2">
    <property type="entry name" value="PURINE NUCLEOSIDE PHOSPHORYLASE LACC1"/>
    <property type="match status" value="1"/>
</dbReference>
<keyword evidence="6" id="KW-0862">Zinc</keyword>
<dbReference type="CDD" id="cd16833">
    <property type="entry name" value="YfiH"/>
    <property type="match status" value="1"/>
</dbReference>
<evidence type="ECO:0000256" key="2">
    <source>
        <dbReference type="ARBA" id="ARBA00007353"/>
    </source>
</evidence>
<reference evidence="10" key="1">
    <citation type="submission" date="2018-06" db="EMBL/GenBank/DDBJ databases">
        <authorList>
            <person name="Zhirakovskaya E."/>
        </authorList>
    </citation>
    <scope>NUCLEOTIDE SEQUENCE</scope>
</reference>
<evidence type="ECO:0000256" key="9">
    <source>
        <dbReference type="ARBA" id="ARBA00049893"/>
    </source>
</evidence>
<evidence type="ECO:0000256" key="4">
    <source>
        <dbReference type="ARBA" id="ARBA00022723"/>
    </source>
</evidence>
<dbReference type="GO" id="GO:0016787">
    <property type="term" value="F:hydrolase activity"/>
    <property type="evidence" value="ECO:0007669"/>
    <property type="project" value="UniProtKB-KW"/>
</dbReference>
<evidence type="ECO:0000256" key="7">
    <source>
        <dbReference type="ARBA" id="ARBA00047989"/>
    </source>
</evidence>
<evidence type="ECO:0000256" key="6">
    <source>
        <dbReference type="ARBA" id="ARBA00022833"/>
    </source>
</evidence>
<dbReference type="GO" id="GO:0005507">
    <property type="term" value="F:copper ion binding"/>
    <property type="evidence" value="ECO:0007669"/>
    <property type="project" value="TreeGrafter"/>
</dbReference>
<dbReference type="InterPro" id="IPR011324">
    <property type="entry name" value="Cytotoxic_necrot_fac-like_cat"/>
</dbReference>
<keyword evidence="4" id="KW-0479">Metal-binding</keyword>
<evidence type="ECO:0000256" key="8">
    <source>
        <dbReference type="ARBA" id="ARBA00048968"/>
    </source>
</evidence>
<sequence length="263" mass="29135">MITLWNILMSEPQDVLLIEPDWPVAPHVHACSTTRQISGNADCGQGAYSCCNLAIHVGDDLQQVQHNRQKLAQQLRLPAEPLWLDQVHDNKVLNAGDNFTNVPPQADAAYSDEKNGVCVVMTADCLPVLICNRKGNKVAAAHAGWRGLAAGVIEAAISRFNEKPDEIRVWLGPAIGPEVFEVGEEVYKAFVGVFAQDRVAFKASRPGHFLADIYQLARLRLKRIGVEAVYGGGFCTYTDKDRFYSYRREAKTGRQASLIWLTE</sequence>
<comment type="similarity">
    <text evidence="2">Belongs to the purine nucleoside phosphorylase YfiH/LACC1 family.</text>
</comment>
<dbReference type="InterPro" id="IPR003730">
    <property type="entry name" value="Cu_polyphenol_OxRdtase"/>
</dbReference>
<keyword evidence="3" id="KW-0808">Transferase</keyword>
<protein>
    <submittedName>
        <fullName evidence="10">FIG00003370: Multicopper polyphenol oxidase</fullName>
    </submittedName>
</protein>
<comment type="catalytic activity">
    <reaction evidence="8">
        <text>adenosine + phosphate = alpha-D-ribose 1-phosphate + adenine</text>
        <dbReference type="Rhea" id="RHEA:27642"/>
        <dbReference type="ChEBI" id="CHEBI:16335"/>
        <dbReference type="ChEBI" id="CHEBI:16708"/>
        <dbReference type="ChEBI" id="CHEBI:43474"/>
        <dbReference type="ChEBI" id="CHEBI:57720"/>
        <dbReference type="EC" id="2.4.2.1"/>
    </reaction>
    <physiologicalReaction direction="left-to-right" evidence="8">
        <dbReference type="Rhea" id="RHEA:27643"/>
    </physiologicalReaction>
</comment>
<comment type="catalytic activity">
    <reaction evidence="1">
        <text>inosine + phosphate = alpha-D-ribose 1-phosphate + hypoxanthine</text>
        <dbReference type="Rhea" id="RHEA:27646"/>
        <dbReference type="ChEBI" id="CHEBI:17368"/>
        <dbReference type="ChEBI" id="CHEBI:17596"/>
        <dbReference type="ChEBI" id="CHEBI:43474"/>
        <dbReference type="ChEBI" id="CHEBI:57720"/>
        <dbReference type="EC" id="2.4.2.1"/>
    </reaction>
    <physiologicalReaction direction="left-to-right" evidence="1">
        <dbReference type="Rhea" id="RHEA:27647"/>
    </physiologicalReaction>
</comment>
<comment type="catalytic activity">
    <reaction evidence="7">
        <text>adenosine + H2O + H(+) = inosine + NH4(+)</text>
        <dbReference type="Rhea" id="RHEA:24408"/>
        <dbReference type="ChEBI" id="CHEBI:15377"/>
        <dbReference type="ChEBI" id="CHEBI:15378"/>
        <dbReference type="ChEBI" id="CHEBI:16335"/>
        <dbReference type="ChEBI" id="CHEBI:17596"/>
        <dbReference type="ChEBI" id="CHEBI:28938"/>
        <dbReference type="EC" id="3.5.4.4"/>
    </reaction>
    <physiologicalReaction direction="left-to-right" evidence="7">
        <dbReference type="Rhea" id="RHEA:24409"/>
    </physiologicalReaction>
</comment>
<accession>A0A3B0XR37</accession>
<dbReference type="Gene3D" id="3.60.140.10">
    <property type="entry name" value="CNF1/YfiH-like putative cysteine hydrolases"/>
    <property type="match status" value="1"/>
</dbReference>
<proteinExistence type="inferred from homology"/>
<dbReference type="AlphaFoldDB" id="A0A3B0XR37"/>
<dbReference type="SUPFAM" id="SSF64438">
    <property type="entry name" value="CNF1/YfiH-like putative cysteine hydrolases"/>
    <property type="match status" value="1"/>
</dbReference>
<evidence type="ECO:0000256" key="5">
    <source>
        <dbReference type="ARBA" id="ARBA00022801"/>
    </source>
</evidence>
<evidence type="ECO:0000256" key="3">
    <source>
        <dbReference type="ARBA" id="ARBA00022679"/>
    </source>
</evidence>
<organism evidence="10">
    <name type="scientific">hydrothermal vent metagenome</name>
    <dbReference type="NCBI Taxonomy" id="652676"/>
    <lineage>
        <taxon>unclassified sequences</taxon>
        <taxon>metagenomes</taxon>
        <taxon>ecological metagenomes</taxon>
    </lineage>
</organism>
<dbReference type="GO" id="GO:0017061">
    <property type="term" value="F:S-methyl-5-thioadenosine phosphorylase activity"/>
    <property type="evidence" value="ECO:0007669"/>
    <property type="project" value="UniProtKB-EC"/>
</dbReference>